<feature type="region of interest" description="Disordered" evidence="6">
    <location>
        <begin position="1"/>
        <end position="23"/>
    </location>
</feature>
<keyword evidence="8" id="KW-1185">Reference proteome</keyword>
<dbReference type="OrthoDB" id="6123456at2759"/>
<evidence type="ECO:0000256" key="5">
    <source>
        <dbReference type="ARBA" id="ARBA00023242"/>
    </source>
</evidence>
<sequence>MKSANDRPNSAPEQIENSSNDDRAQYLHSVSTAIVKELWHHFDHDPLQFDDNSEPDRYCCGEETGEDVILCGAGRNCSHGELFHYTCVGLDPDDLPNNWFCSDACKDHQDIYPYCTCQQDLGNDEPMIGCSAGSRCTGQEWYHLKCITMTADSLPEGDWFCKAACKKAKKGKPKRKSKSASKTENSPNSDFKCNYSRAIAWVGLNLLCRRDAVREADGEAMLTHWKFDLIHFFSTKHPKYLILAHRLLVSVNGWLPEKLKNDLIYNRTVNYGGAWASHRLRTTKASPVNIWIAGQIQNPVGTQLSERDLVYYGLEGNIDAANLKDDERPIVEPMNIAINDQRIMKADFNRTEKPHYNREKAHHNKEKSHHNKEKAHHSREKAHHNKEKAHHNKEKPHHYKEKAHHNKEKLIIIEKSSSL</sequence>
<feature type="region of interest" description="Disordered" evidence="6">
    <location>
        <begin position="355"/>
        <end position="419"/>
    </location>
</feature>
<reference evidence="7" key="1">
    <citation type="submission" date="2021-03" db="EMBL/GenBank/DDBJ databases">
        <authorList>
            <person name="Bekaert M."/>
        </authorList>
    </citation>
    <scope>NUCLEOTIDE SEQUENCE</scope>
</reference>
<keyword evidence="5" id="KW-0539">Nucleus</keyword>
<evidence type="ECO:0000256" key="1">
    <source>
        <dbReference type="ARBA" id="ARBA00004123"/>
    </source>
</evidence>
<feature type="compositionally biased region" description="Polar residues" evidence="6">
    <location>
        <begin position="1"/>
        <end position="18"/>
    </location>
</feature>
<evidence type="ECO:0000313" key="8">
    <source>
        <dbReference type="Proteomes" id="UP000683360"/>
    </source>
</evidence>
<evidence type="ECO:0000256" key="4">
    <source>
        <dbReference type="ARBA" id="ARBA00022833"/>
    </source>
</evidence>
<dbReference type="Proteomes" id="UP000683360">
    <property type="component" value="Unassembled WGS sequence"/>
</dbReference>
<dbReference type="GO" id="GO:0008270">
    <property type="term" value="F:zinc ion binding"/>
    <property type="evidence" value="ECO:0007669"/>
    <property type="project" value="UniProtKB-KW"/>
</dbReference>
<comment type="caution">
    <text evidence="7">The sequence shown here is derived from an EMBL/GenBank/DDBJ whole genome shotgun (WGS) entry which is preliminary data.</text>
</comment>
<keyword evidence="2" id="KW-0479">Metal-binding</keyword>
<accession>A0A8S3TAD4</accession>
<dbReference type="SUPFAM" id="SSF57903">
    <property type="entry name" value="FYVE/PHD zinc finger"/>
    <property type="match status" value="1"/>
</dbReference>
<dbReference type="AlphaFoldDB" id="A0A8S3TAD4"/>
<dbReference type="GO" id="GO:0045893">
    <property type="term" value="P:positive regulation of DNA-templated transcription"/>
    <property type="evidence" value="ECO:0007669"/>
    <property type="project" value="TreeGrafter"/>
</dbReference>
<protein>
    <recommendedName>
        <fullName evidence="9">PHD-type domain-containing protein</fullName>
    </recommendedName>
</protein>
<dbReference type="InterPro" id="IPR037869">
    <property type="entry name" value="Spp1/CFP1"/>
</dbReference>
<dbReference type="GO" id="GO:0048188">
    <property type="term" value="C:Set1C/COMPASS complex"/>
    <property type="evidence" value="ECO:0007669"/>
    <property type="project" value="InterPro"/>
</dbReference>
<dbReference type="PANTHER" id="PTHR46174">
    <property type="entry name" value="CXXC-TYPE ZINC FINGER PROTEIN 1"/>
    <property type="match status" value="1"/>
</dbReference>
<dbReference type="Gene3D" id="3.30.40.10">
    <property type="entry name" value="Zinc/RING finger domain, C3HC4 (zinc finger)"/>
    <property type="match status" value="2"/>
</dbReference>
<name>A0A8S3TAD4_MYTED</name>
<keyword evidence="3" id="KW-0863">Zinc-finger</keyword>
<dbReference type="EMBL" id="CAJPWZ010002070">
    <property type="protein sequence ID" value="CAG2230470.1"/>
    <property type="molecule type" value="Genomic_DNA"/>
</dbReference>
<dbReference type="InterPro" id="IPR013083">
    <property type="entry name" value="Znf_RING/FYVE/PHD"/>
</dbReference>
<dbReference type="InterPro" id="IPR011011">
    <property type="entry name" value="Znf_FYVE_PHD"/>
</dbReference>
<evidence type="ECO:0008006" key="9">
    <source>
        <dbReference type="Google" id="ProtNLM"/>
    </source>
</evidence>
<dbReference type="PANTHER" id="PTHR46174:SF1">
    <property type="entry name" value="CXXC-TYPE ZINC FINGER PROTEIN 1"/>
    <property type="match status" value="1"/>
</dbReference>
<evidence type="ECO:0000313" key="7">
    <source>
        <dbReference type="EMBL" id="CAG2230470.1"/>
    </source>
</evidence>
<evidence type="ECO:0000256" key="3">
    <source>
        <dbReference type="ARBA" id="ARBA00022771"/>
    </source>
</evidence>
<gene>
    <name evidence="7" type="ORF">MEDL_43379</name>
</gene>
<organism evidence="7 8">
    <name type="scientific">Mytilus edulis</name>
    <name type="common">Blue mussel</name>
    <dbReference type="NCBI Taxonomy" id="6550"/>
    <lineage>
        <taxon>Eukaryota</taxon>
        <taxon>Metazoa</taxon>
        <taxon>Spiralia</taxon>
        <taxon>Lophotrochozoa</taxon>
        <taxon>Mollusca</taxon>
        <taxon>Bivalvia</taxon>
        <taxon>Autobranchia</taxon>
        <taxon>Pteriomorphia</taxon>
        <taxon>Mytilida</taxon>
        <taxon>Mytiloidea</taxon>
        <taxon>Mytilidae</taxon>
        <taxon>Mytilinae</taxon>
        <taxon>Mytilus</taxon>
    </lineage>
</organism>
<comment type="subcellular location">
    <subcellularLocation>
        <location evidence="1">Nucleus</location>
    </subcellularLocation>
</comment>
<feature type="compositionally biased region" description="Basic residues" evidence="6">
    <location>
        <begin position="360"/>
        <end position="407"/>
    </location>
</feature>
<proteinExistence type="predicted"/>
<keyword evidence="4" id="KW-0862">Zinc</keyword>
<evidence type="ECO:0000256" key="6">
    <source>
        <dbReference type="SAM" id="MobiDB-lite"/>
    </source>
</evidence>
<evidence type="ECO:0000256" key="2">
    <source>
        <dbReference type="ARBA" id="ARBA00022723"/>
    </source>
</evidence>